<name>A0ABP1C0C9_9BRYO</name>
<evidence type="ECO:0000313" key="1">
    <source>
        <dbReference type="EMBL" id="CAK9882187.1"/>
    </source>
</evidence>
<proteinExistence type="predicted"/>
<keyword evidence="2" id="KW-1185">Reference proteome</keyword>
<dbReference type="Proteomes" id="UP001497522">
    <property type="component" value="Chromosome 9"/>
</dbReference>
<evidence type="ECO:0000313" key="2">
    <source>
        <dbReference type="Proteomes" id="UP001497522"/>
    </source>
</evidence>
<accession>A0ABP1C0C9</accession>
<reference evidence="1" key="1">
    <citation type="submission" date="2024-03" db="EMBL/GenBank/DDBJ databases">
        <authorList>
            <consortium name="ELIXIR-Norway"/>
            <consortium name="Elixir Norway"/>
        </authorList>
    </citation>
    <scope>NUCLEOTIDE SEQUENCE</scope>
</reference>
<sequence>MAAKPFVAVDFCKKIIGRCSKLAEKKAYWLINGQQCISPSNKLLETNLNTLERVQHKLLDKPIHSPHVGPTIQELIHILVRAHEILSEIGLVVMNGWNWLSSKVEIQRKLLLKFCRTCNGASQSYGLSSSSGQAKTAKFLSQRIMTRS</sequence>
<protein>
    <submittedName>
        <fullName evidence="1">Uncharacterized protein</fullName>
    </submittedName>
</protein>
<gene>
    <name evidence="1" type="ORF">CSSPJE1EN2_LOCUS23543</name>
</gene>
<dbReference type="EMBL" id="OZ023710">
    <property type="protein sequence ID" value="CAK9882187.1"/>
    <property type="molecule type" value="Genomic_DNA"/>
</dbReference>
<organism evidence="1 2">
    <name type="scientific">Sphagnum jensenii</name>
    <dbReference type="NCBI Taxonomy" id="128206"/>
    <lineage>
        <taxon>Eukaryota</taxon>
        <taxon>Viridiplantae</taxon>
        <taxon>Streptophyta</taxon>
        <taxon>Embryophyta</taxon>
        <taxon>Bryophyta</taxon>
        <taxon>Sphagnophytina</taxon>
        <taxon>Sphagnopsida</taxon>
        <taxon>Sphagnales</taxon>
        <taxon>Sphagnaceae</taxon>
        <taxon>Sphagnum</taxon>
    </lineage>
</organism>